<comment type="pathway">
    <text evidence="1 5 6">Protein modification; protein lipoylation via endogenous pathway; protein N(6)-(lipoyl)lysine from octanoyl-[acyl-carrier-protein]: step 1/2.</text>
</comment>
<comment type="similarity">
    <text evidence="5 6">Belongs to the LipB family.</text>
</comment>
<dbReference type="InterPro" id="IPR004143">
    <property type="entry name" value="BPL_LPL_catalytic"/>
</dbReference>
<feature type="binding site" evidence="5 8">
    <location>
        <begin position="144"/>
        <end position="146"/>
    </location>
    <ligand>
        <name>substrate</name>
    </ligand>
</feature>
<dbReference type="InterPro" id="IPR000544">
    <property type="entry name" value="Octanoyltransferase"/>
</dbReference>
<dbReference type="CDD" id="cd16444">
    <property type="entry name" value="LipB"/>
    <property type="match status" value="1"/>
</dbReference>
<dbReference type="GO" id="GO:0005737">
    <property type="term" value="C:cytoplasm"/>
    <property type="evidence" value="ECO:0007669"/>
    <property type="project" value="UniProtKB-SubCell"/>
</dbReference>
<keyword evidence="2 5" id="KW-0808">Transferase</keyword>
<evidence type="ECO:0000256" key="8">
    <source>
        <dbReference type="PIRSR" id="PIRSR016262-2"/>
    </source>
</evidence>
<keyword evidence="5" id="KW-0963">Cytoplasm</keyword>
<accession>A0AA41R3Z8</accession>
<keyword evidence="3 5" id="KW-0012">Acyltransferase</keyword>
<dbReference type="PROSITE" id="PS51733">
    <property type="entry name" value="BPL_LPL_CATALYTIC"/>
    <property type="match status" value="1"/>
</dbReference>
<keyword evidence="12" id="KW-1185">Reference proteome</keyword>
<dbReference type="Pfam" id="PF21948">
    <property type="entry name" value="LplA-B_cat"/>
    <property type="match status" value="1"/>
</dbReference>
<dbReference type="PROSITE" id="PS01313">
    <property type="entry name" value="LIPB"/>
    <property type="match status" value="1"/>
</dbReference>
<dbReference type="Proteomes" id="UP001165427">
    <property type="component" value="Unassembled WGS sequence"/>
</dbReference>
<evidence type="ECO:0000256" key="4">
    <source>
        <dbReference type="ARBA" id="ARBA00024732"/>
    </source>
</evidence>
<dbReference type="AlphaFoldDB" id="A0AA41R3Z8"/>
<dbReference type="PANTHER" id="PTHR10993">
    <property type="entry name" value="OCTANOYLTRANSFERASE"/>
    <property type="match status" value="1"/>
</dbReference>
<evidence type="ECO:0000256" key="5">
    <source>
        <dbReference type="HAMAP-Rule" id="MF_00013"/>
    </source>
</evidence>
<evidence type="ECO:0000259" key="10">
    <source>
        <dbReference type="PROSITE" id="PS51733"/>
    </source>
</evidence>
<dbReference type="EMBL" id="JALJRB010000011">
    <property type="protein sequence ID" value="MCJ8501216.1"/>
    <property type="molecule type" value="Genomic_DNA"/>
</dbReference>
<proteinExistence type="inferred from homology"/>
<dbReference type="PANTHER" id="PTHR10993:SF7">
    <property type="entry name" value="LIPOYLTRANSFERASE 2, MITOCHONDRIAL-RELATED"/>
    <property type="match status" value="1"/>
</dbReference>
<dbReference type="NCBIfam" id="TIGR00214">
    <property type="entry name" value="lipB"/>
    <property type="match status" value="1"/>
</dbReference>
<sequence>MPPAYLLDLPATPYAEALAMQRAAAAARRDGRLDRDLIILVEHPPVFTLGRRGGRENLLITASELRTKGIAVIPVERGGDITYHGPGQLVVYPLIDLNAAAIRVVDLVTALEAAMVQTAAHWGVTARGDTVHRGAWVGSRKLGSVGITVRRGVSFHGLALNATTDLTPFDWINPCGIQACRMTSLARETDRPVDMAKVRRRMADHLGRLLRLPLTSATLEDLAPMVREAA</sequence>
<dbReference type="GO" id="GO:0033819">
    <property type="term" value="F:lipoyl(octanoyl) transferase activity"/>
    <property type="evidence" value="ECO:0007669"/>
    <property type="project" value="UniProtKB-EC"/>
</dbReference>
<feature type="domain" description="BPL/LPL catalytic" evidence="10">
    <location>
        <begin position="32"/>
        <end position="214"/>
    </location>
</feature>
<dbReference type="SUPFAM" id="SSF55681">
    <property type="entry name" value="Class II aaRS and biotin synthetases"/>
    <property type="match status" value="1"/>
</dbReference>
<dbReference type="NCBIfam" id="NF010925">
    <property type="entry name" value="PRK14345.1"/>
    <property type="match status" value="1"/>
</dbReference>
<evidence type="ECO:0000256" key="9">
    <source>
        <dbReference type="PIRSR" id="PIRSR016262-3"/>
    </source>
</evidence>
<comment type="catalytic activity">
    <reaction evidence="5 6">
        <text>octanoyl-[ACP] + L-lysyl-[protein] = N(6)-octanoyl-L-lysyl-[protein] + holo-[ACP] + H(+)</text>
        <dbReference type="Rhea" id="RHEA:17665"/>
        <dbReference type="Rhea" id="RHEA-COMP:9636"/>
        <dbReference type="Rhea" id="RHEA-COMP:9685"/>
        <dbReference type="Rhea" id="RHEA-COMP:9752"/>
        <dbReference type="Rhea" id="RHEA-COMP:9928"/>
        <dbReference type="ChEBI" id="CHEBI:15378"/>
        <dbReference type="ChEBI" id="CHEBI:29969"/>
        <dbReference type="ChEBI" id="CHEBI:64479"/>
        <dbReference type="ChEBI" id="CHEBI:78463"/>
        <dbReference type="ChEBI" id="CHEBI:78809"/>
        <dbReference type="EC" id="2.3.1.181"/>
    </reaction>
</comment>
<comment type="function">
    <text evidence="4 5 6">Catalyzes the transfer of endogenously produced octanoic acid from octanoyl-acyl-carrier-protein onto the lipoyl domains of lipoate-dependent enzymes. Lipoyl-ACP can also act as a substrate although octanoyl-ACP is likely to be the physiological substrate.</text>
</comment>
<evidence type="ECO:0000256" key="2">
    <source>
        <dbReference type="ARBA" id="ARBA00022679"/>
    </source>
</evidence>
<comment type="subcellular location">
    <subcellularLocation>
        <location evidence="5">Cytoplasm</location>
    </subcellularLocation>
</comment>
<dbReference type="InterPro" id="IPR045864">
    <property type="entry name" value="aa-tRNA-synth_II/BPL/LPL"/>
</dbReference>
<organism evidence="11 12">
    <name type="scientific">Desulfatitalea alkaliphila</name>
    <dbReference type="NCBI Taxonomy" id="2929485"/>
    <lineage>
        <taxon>Bacteria</taxon>
        <taxon>Pseudomonadati</taxon>
        <taxon>Thermodesulfobacteriota</taxon>
        <taxon>Desulfobacteria</taxon>
        <taxon>Desulfobacterales</taxon>
        <taxon>Desulfosarcinaceae</taxon>
        <taxon>Desulfatitalea</taxon>
    </lineage>
</organism>
<dbReference type="EC" id="2.3.1.181" evidence="5 6"/>
<evidence type="ECO:0000313" key="11">
    <source>
        <dbReference type="EMBL" id="MCJ8501216.1"/>
    </source>
</evidence>
<dbReference type="Gene3D" id="3.30.930.10">
    <property type="entry name" value="Bira Bifunctional Protein, Domain 2"/>
    <property type="match status" value="1"/>
</dbReference>
<feature type="active site" description="Acyl-thioester intermediate" evidence="5 7">
    <location>
        <position position="175"/>
    </location>
</feature>
<reference evidence="11" key="1">
    <citation type="submission" date="2022-04" db="EMBL/GenBank/DDBJ databases">
        <title>Desulfatitalea alkaliphila sp. nov., a novel anaerobic sulfate-reducing bacterium isolated from terrestrial mud volcano, Taman Peninsula, Russia.</title>
        <authorList>
            <person name="Khomyakova M.A."/>
            <person name="Merkel A.Y."/>
            <person name="Slobodkin A.I."/>
        </authorList>
    </citation>
    <scope>NUCLEOTIDE SEQUENCE</scope>
    <source>
        <strain evidence="11">M08but</strain>
    </source>
</reference>
<dbReference type="PIRSF" id="PIRSF016262">
    <property type="entry name" value="LPLase"/>
    <property type="match status" value="1"/>
</dbReference>
<dbReference type="InterPro" id="IPR020605">
    <property type="entry name" value="Octanoyltransferase_CS"/>
</dbReference>
<gene>
    <name evidence="5 11" type="primary">lipB</name>
    <name evidence="11" type="ORF">MRX98_11585</name>
</gene>
<comment type="caution">
    <text evidence="11">The sequence shown here is derived from an EMBL/GenBank/DDBJ whole genome shotgun (WGS) entry which is preliminary data.</text>
</comment>
<dbReference type="RefSeq" id="WP_246907934.1">
    <property type="nucleotide sequence ID" value="NZ_JALJRB010000011.1"/>
</dbReference>
<evidence type="ECO:0000256" key="7">
    <source>
        <dbReference type="PIRSR" id="PIRSR016262-1"/>
    </source>
</evidence>
<evidence type="ECO:0000256" key="1">
    <source>
        <dbReference type="ARBA" id="ARBA00004821"/>
    </source>
</evidence>
<evidence type="ECO:0000256" key="6">
    <source>
        <dbReference type="PIRNR" id="PIRNR016262"/>
    </source>
</evidence>
<evidence type="ECO:0000256" key="3">
    <source>
        <dbReference type="ARBA" id="ARBA00023315"/>
    </source>
</evidence>
<feature type="binding site" evidence="5 8">
    <location>
        <begin position="77"/>
        <end position="84"/>
    </location>
    <ligand>
        <name>substrate</name>
    </ligand>
</feature>
<evidence type="ECO:0000313" key="12">
    <source>
        <dbReference type="Proteomes" id="UP001165427"/>
    </source>
</evidence>
<feature type="binding site" evidence="5 8">
    <location>
        <begin position="157"/>
        <end position="159"/>
    </location>
    <ligand>
        <name>substrate</name>
    </ligand>
</feature>
<dbReference type="HAMAP" id="MF_00013">
    <property type="entry name" value="LipB"/>
    <property type="match status" value="1"/>
</dbReference>
<protein>
    <recommendedName>
        <fullName evidence="5 6">Octanoyltransferase</fullName>
        <ecNumber evidence="5 6">2.3.1.181</ecNumber>
    </recommendedName>
    <alternativeName>
        <fullName evidence="5">Lipoate-protein ligase B</fullName>
    </alternativeName>
    <alternativeName>
        <fullName evidence="5">Lipoyl/octanoyl transferase</fullName>
    </alternativeName>
    <alternativeName>
        <fullName evidence="5">Octanoyl-[acyl-carrier-protein]-protein N-octanoyltransferase</fullName>
    </alternativeName>
</protein>
<comment type="miscellaneous">
    <text evidence="5">In the reaction, the free carboxyl group of octanoic acid is attached via an amide linkage to the epsilon-amino group of a specific lysine residue of lipoyl domains of lipoate-dependent enzymes.</text>
</comment>
<feature type="site" description="Lowers pKa of active site Cys" evidence="5 9">
    <location>
        <position position="141"/>
    </location>
</feature>
<name>A0AA41R3Z8_9BACT</name>
<dbReference type="GO" id="GO:0009249">
    <property type="term" value="P:protein lipoylation"/>
    <property type="evidence" value="ECO:0007669"/>
    <property type="project" value="InterPro"/>
</dbReference>